<keyword evidence="1" id="KW-0732">Signal</keyword>
<dbReference type="EMBL" id="BSNI01000002">
    <property type="protein sequence ID" value="GLQ18870.1"/>
    <property type="molecule type" value="Genomic_DNA"/>
</dbReference>
<organism evidence="2 3">
    <name type="scientific">Maritalea porphyrae</name>
    <dbReference type="NCBI Taxonomy" id="880732"/>
    <lineage>
        <taxon>Bacteria</taxon>
        <taxon>Pseudomonadati</taxon>
        <taxon>Pseudomonadota</taxon>
        <taxon>Alphaproteobacteria</taxon>
        <taxon>Hyphomicrobiales</taxon>
        <taxon>Devosiaceae</taxon>
        <taxon>Maritalea</taxon>
    </lineage>
</organism>
<evidence type="ECO:0000256" key="1">
    <source>
        <dbReference type="SAM" id="SignalP"/>
    </source>
</evidence>
<evidence type="ECO:0000313" key="2">
    <source>
        <dbReference type="EMBL" id="GLQ18870.1"/>
    </source>
</evidence>
<name>A0ABQ5UUB3_9HYPH</name>
<sequence>MLAQRVFASFLCLFATPSFAGELFPYTDYVVEVNGTVDGKPLEFYANEWWRWAYSMKQTESPVHDTDGSFCDVNQEGPVWYLGGAFGDTYIKRKCDIPAGKHLFFPIINLVVATYPDEEQTCQAAKVKATAAAQGFQFIRAFINGTKVDYPERYRVGSKECFNLFGRVPAKFQAPSMEPSATDGYWLMLKPLPSGSHTIQFSGLHIFEPYNEKSMVQNVYYELNVQPE</sequence>
<feature type="signal peptide" evidence="1">
    <location>
        <begin position="1"/>
        <end position="20"/>
    </location>
</feature>
<reference evidence="2" key="2">
    <citation type="submission" date="2023-01" db="EMBL/GenBank/DDBJ databases">
        <title>Draft genome sequence of Maritalea porphyrae strain NBRC 107169.</title>
        <authorList>
            <person name="Sun Q."/>
            <person name="Mori K."/>
        </authorList>
    </citation>
    <scope>NUCLEOTIDE SEQUENCE</scope>
    <source>
        <strain evidence="2">NBRC 107169</strain>
    </source>
</reference>
<comment type="caution">
    <text evidence="2">The sequence shown here is derived from an EMBL/GenBank/DDBJ whole genome shotgun (WGS) entry which is preliminary data.</text>
</comment>
<dbReference type="RefSeq" id="WP_284365970.1">
    <property type="nucleotide sequence ID" value="NZ_BSNI01000002.1"/>
</dbReference>
<proteinExistence type="predicted"/>
<dbReference type="Proteomes" id="UP001161405">
    <property type="component" value="Unassembled WGS sequence"/>
</dbReference>
<protein>
    <submittedName>
        <fullName evidence="2">Uncharacterized protein</fullName>
    </submittedName>
</protein>
<evidence type="ECO:0000313" key="3">
    <source>
        <dbReference type="Proteomes" id="UP001161405"/>
    </source>
</evidence>
<feature type="chain" id="PRO_5046814956" evidence="1">
    <location>
        <begin position="21"/>
        <end position="228"/>
    </location>
</feature>
<gene>
    <name evidence="2" type="ORF">GCM10007879_31190</name>
</gene>
<reference evidence="2" key="1">
    <citation type="journal article" date="2014" name="Int. J. Syst. Evol. Microbiol.">
        <title>Complete genome of a new Firmicutes species belonging to the dominant human colonic microbiota ('Ruminococcus bicirculans') reveals two chromosomes and a selective capacity to utilize plant glucans.</title>
        <authorList>
            <consortium name="NISC Comparative Sequencing Program"/>
            <person name="Wegmann U."/>
            <person name="Louis P."/>
            <person name="Goesmann A."/>
            <person name="Henrissat B."/>
            <person name="Duncan S.H."/>
            <person name="Flint H.J."/>
        </authorList>
    </citation>
    <scope>NUCLEOTIDE SEQUENCE</scope>
    <source>
        <strain evidence="2">NBRC 107169</strain>
    </source>
</reference>
<keyword evidence="3" id="KW-1185">Reference proteome</keyword>
<accession>A0ABQ5UUB3</accession>